<keyword evidence="1" id="KW-0812">Transmembrane</keyword>
<organism evidence="2 3">
    <name type="scientific">Candidatus Nitronauta litoralis</name>
    <dbReference type="NCBI Taxonomy" id="2705533"/>
    <lineage>
        <taxon>Bacteria</taxon>
        <taxon>Pseudomonadati</taxon>
        <taxon>Nitrospinota/Tectimicrobiota group</taxon>
        <taxon>Nitrospinota</taxon>
        <taxon>Nitrospinia</taxon>
        <taxon>Nitrospinales</taxon>
        <taxon>Nitrospinaceae</taxon>
        <taxon>Candidatus Nitronauta</taxon>
    </lineage>
</organism>
<sequence length="89" mass="9729">MDILTGLSFSIPFNYVLLITGIMALALIWGKRKLGLLAVAGIFILWAIETHSVGVVKFVQESSIGMLAALSIVLSMSVLVFMVFKDQRN</sequence>
<evidence type="ECO:0000256" key="1">
    <source>
        <dbReference type="SAM" id="Phobius"/>
    </source>
</evidence>
<accession>A0A7T0BYH6</accession>
<evidence type="ECO:0000313" key="3">
    <source>
        <dbReference type="Proteomes" id="UP000594688"/>
    </source>
</evidence>
<keyword evidence="1" id="KW-1133">Transmembrane helix</keyword>
<gene>
    <name evidence="2" type="ORF">G3M70_15905</name>
</gene>
<name>A0A7T0BYH6_9BACT</name>
<dbReference type="AlphaFoldDB" id="A0A7T0BYH6"/>
<dbReference type="EMBL" id="CP048685">
    <property type="protein sequence ID" value="QPJ63278.1"/>
    <property type="molecule type" value="Genomic_DNA"/>
</dbReference>
<reference evidence="2 3" key="1">
    <citation type="submission" date="2020-02" db="EMBL/GenBank/DDBJ databases">
        <title>Genomic and physiological characterization of two novel Nitrospinaceae genera.</title>
        <authorList>
            <person name="Mueller A.J."/>
            <person name="Jung M.-Y."/>
            <person name="Strachan C.R."/>
            <person name="Herbold C.W."/>
            <person name="Kirkegaard R.H."/>
            <person name="Daims H."/>
        </authorList>
    </citation>
    <scope>NUCLEOTIDE SEQUENCE [LARGE SCALE GENOMIC DNA]</scope>
    <source>
        <strain evidence="2">EB</strain>
    </source>
</reference>
<feature type="transmembrane region" description="Helical" evidence="1">
    <location>
        <begin position="12"/>
        <end position="29"/>
    </location>
</feature>
<keyword evidence="1" id="KW-0472">Membrane</keyword>
<feature type="transmembrane region" description="Helical" evidence="1">
    <location>
        <begin position="36"/>
        <end position="58"/>
    </location>
</feature>
<feature type="transmembrane region" description="Helical" evidence="1">
    <location>
        <begin position="64"/>
        <end position="84"/>
    </location>
</feature>
<dbReference type="Proteomes" id="UP000594688">
    <property type="component" value="Chromosome"/>
</dbReference>
<proteinExistence type="predicted"/>
<protein>
    <submittedName>
        <fullName evidence="2">Uncharacterized protein</fullName>
    </submittedName>
</protein>
<dbReference type="KEGG" id="nli:G3M70_15905"/>
<evidence type="ECO:0000313" key="2">
    <source>
        <dbReference type="EMBL" id="QPJ63278.1"/>
    </source>
</evidence>